<evidence type="ECO:0000256" key="3">
    <source>
        <dbReference type="ARBA" id="ARBA00022630"/>
    </source>
</evidence>
<dbReference type="InterPro" id="IPR012951">
    <property type="entry name" value="BBE"/>
</dbReference>
<proteinExistence type="inferred from homology"/>
<dbReference type="PANTHER" id="PTHR42973">
    <property type="entry name" value="BINDING OXIDOREDUCTASE, PUTATIVE (AFU_ORTHOLOGUE AFUA_1G17690)-RELATED"/>
    <property type="match status" value="1"/>
</dbReference>
<comment type="caution">
    <text evidence="7">The sequence shown here is derived from an EMBL/GenBank/DDBJ whole genome shotgun (WGS) entry which is preliminary data.</text>
</comment>
<dbReference type="PROSITE" id="PS00862">
    <property type="entry name" value="OX2_COVAL_FAD"/>
    <property type="match status" value="1"/>
</dbReference>
<keyword evidence="4" id="KW-0274">FAD</keyword>
<evidence type="ECO:0000259" key="6">
    <source>
        <dbReference type="PROSITE" id="PS51387"/>
    </source>
</evidence>
<organism evidence="7 8">
    <name type="scientific">Dactylosporangium sucinum</name>
    <dbReference type="NCBI Taxonomy" id="1424081"/>
    <lineage>
        <taxon>Bacteria</taxon>
        <taxon>Bacillati</taxon>
        <taxon>Actinomycetota</taxon>
        <taxon>Actinomycetes</taxon>
        <taxon>Micromonosporales</taxon>
        <taxon>Micromonosporaceae</taxon>
        <taxon>Dactylosporangium</taxon>
    </lineage>
</organism>
<dbReference type="EMBL" id="BMPI01000006">
    <property type="protein sequence ID" value="GGM15099.1"/>
    <property type="molecule type" value="Genomic_DNA"/>
</dbReference>
<comment type="cofactor">
    <cofactor evidence="1">
        <name>FAD</name>
        <dbReference type="ChEBI" id="CHEBI:57692"/>
    </cofactor>
</comment>
<reference evidence="7" key="1">
    <citation type="journal article" date="2014" name="Int. J. Syst. Evol. Microbiol.">
        <title>Complete genome sequence of Corynebacterium casei LMG S-19264T (=DSM 44701T), isolated from a smear-ripened cheese.</title>
        <authorList>
            <consortium name="US DOE Joint Genome Institute (JGI-PGF)"/>
            <person name="Walter F."/>
            <person name="Albersmeier A."/>
            <person name="Kalinowski J."/>
            <person name="Ruckert C."/>
        </authorList>
    </citation>
    <scope>NUCLEOTIDE SEQUENCE</scope>
    <source>
        <strain evidence="7">JCM 19831</strain>
    </source>
</reference>
<protein>
    <submittedName>
        <fullName evidence="7">FAD-linked oxidase</fullName>
    </submittedName>
</protein>
<dbReference type="AlphaFoldDB" id="A0A917T9R8"/>
<dbReference type="Proteomes" id="UP000642070">
    <property type="component" value="Unassembled WGS sequence"/>
</dbReference>
<feature type="domain" description="FAD-binding PCMH-type" evidence="6">
    <location>
        <begin position="38"/>
        <end position="206"/>
    </location>
</feature>
<evidence type="ECO:0000313" key="8">
    <source>
        <dbReference type="Proteomes" id="UP000642070"/>
    </source>
</evidence>
<dbReference type="SUPFAM" id="SSF56176">
    <property type="entry name" value="FAD-binding/transporter-associated domain-like"/>
    <property type="match status" value="1"/>
</dbReference>
<dbReference type="GO" id="GO:0016491">
    <property type="term" value="F:oxidoreductase activity"/>
    <property type="evidence" value="ECO:0007669"/>
    <property type="project" value="UniProtKB-KW"/>
</dbReference>
<dbReference type="Pfam" id="PF08031">
    <property type="entry name" value="BBE"/>
    <property type="match status" value="1"/>
</dbReference>
<dbReference type="Pfam" id="PF01565">
    <property type="entry name" value="FAD_binding_4"/>
    <property type="match status" value="1"/>
</dbReference>
<dbReference type="InterPro" id="IPR016169">
    <property type="entry name" value="FAD-bd_PCMH_sub2"/>
</dbReference>
<gene>
    <name evidence="7" type="ORF">GCM10007977_015270</name>
</gene>
<dbReference type="Gene3D" id="3.30.465.10">
    <property type="match status" value="1"/>
</dbReference>
<evidence type="ECO:0000256" key="4">
    <source>
        <dbReference type="ARBA" id="ARBA00022827"/>
    </source>
</evidence>
<dbReference type="PANTHER" id="PTHR42973:SF39">
    <property type="entry name" value="FAD-BINDING PCMH-TYPE DOMAIN-CONTAINING PROTEIN"/>
    <property type="match status" value="1"/>
</dbReference>
<evidence type="ECO:0000256" key="1">
    <source>
        <dbReference type="ARBA" id="ARBA00001974"/>
    </source>
</evidence>
<keyword evidence="5" id="KW-0560">Oxidoreductase</keyword>
<accession>A0A917T9R8</accession>
<dbReference type="InterPro" id="IPR036318">
    <property type="entry name" value="FAD-bd_PCMH-like_sf"/>
</dbReference>
<dbReference type="InterPro" id="IPR016166">
    <property type="entry name" value="FAD-bd_PCMH"/>
</dbReference>
<dbReference type="RefSeq" id="WP_190249017.1">
    <property type="nucleotide sequence ID" value="NZ_BMPI01000006.1"/>
</dbReference>
<name>A0A917T9R8_9ACTN</name>
<dbReference type="Gene3D" id="3.30.43.10">
    <property type="entry name" value="Uridine Diphospho-n-acetylenolpyruvylglucosamine Reductase, domain 2"/>
    <property type="match status" value="1"/>
</dbReference>
<evidence type="ECO:0000256" key="2">
    <source>
        <dbReference type="ARBA" id="ARBA00005466"/>
    </source>
</evidence>
<dbReference type="GO" id="GO:0071949">
    <property type="term" value="F:FAD binding"/>
    <property type="evidence" value="ECO:0007669"/>
    <property type="project" value="InterPro"/>
</dbReference>
<dbReference type="InterPro" id="IPR016167">
    <property type="entry name" value="FAD-bd_PCMH_sub1"/>
</dbReference>
<dbReference type="InterPro" id="IPR006093">
    <property type="entry name" value="Oxy_OxRdtase_FAD_BS"/>
</dbReference>
<evidence type="ECO:0000256" key="5">
    <source>
        <dbReference type="ARBA" id="ARBA00023002"/>
    </source>
</evidence>
<dbReference type="Gene3D" id="3.40.462.20">
    <property type="match status" value="1"/>
</dbReference>
<dbReference type="PROSITE" id="PS51387">
    <property type="entry name" value="FAD_PCMH"/>
    <property type="match status" value="1"/>
</dbReference>
<sequence>MTISDISIDDLTAAVAGPVFVPGDEGYPAETFAWNVAHQHQPLVVVGATSAADVAAAVRWAGRHGLAVAVQATGHGAVRPAESCVLVSTTRMQELSVDPATRTARVGAGVRWAQVIEATTPHGLAPLNGSSSNVGVVGYTLGGGLGPLGRAYGFAADHVRSVEIVTADGAVRTIDADRESDLFWAVRGGKGNFGIVTAIEFGLFEVASIYGGGIYFPATHAAEVLHAYREWAPTLPERTSTSIAALRLPPLPQLPEPLRGAYVVHLRFAHLGTAEEGAELLAPMRAVAPAVIDAVGELPYQAIDAVHQDPVDPMPSRERGALLGDLSAETIDRLLEVAGPQVADIPVIMVELRLMGGALSRPAAVPNAVSGRGAAYSLFVIGLGVPELAPVVDAVSADIVAAAAADTVPGGLINFSGSAVHEALLANWSQPDRDRLLRVKRSYDPTNLFSANQALLP</sequence>
<comment type="similarity">
    <text evidence="2">Belongs to the oxygen-dependent FAD-linked oxidoreductase family.</text>
</comment>
<reference evidence="7" key="2">
    <citation type="submission" date="2020-09" db="EMBL/GenBank/DDBJ databases">
        <authorList>
            <person name="Sun Q."/>
            <person name="Ohkuma M."/>
        </authorList>
    </citation>
    <scope>NUCLEOTIDE SEQUENCE</scope>
    <source>
        <strain evidence="7">JCM 19831</strain>
    </source>
</reference>
<dbReference type="InterPro" id="IPR006094">
    <property type="entry name" value="Oxid_FAD_bind_N"/>
</dbReference>
<evidence type="ECO:0000313" key="7">
    <source>
        <dbReference type="EMBL" id="GGM15099.1"/>
    </source>
</evidence>
<keyword evidence="3" id="KW-0285">Flavoprotein</keyword>
<keyword evidence="8" id="KW-1185">Reference proteome</keyword>
<dbReference type="InterPro" id="IPR050416">
    <property type="entry name" value="FAD-linked_Oxidoreductase"/>
</dbReference>